<name>A0A3D4VBZ1_9BACT</name>
<dbReference type="SMART" id="SM00507">
    <property type="entry name" value="HNHc"/>
    <property type="match status" value="1"/>
</dbReference>
<organism evidence="2 3">
    <name type="scientific">Gemmatimonas aurantiaca</name>
    <dbReference type="NCBI Taxonomy" id="173480"/>
    <lineage>
        <taxon>Bacteria</taxon>
        <taxon>Pseudomonadati</taxon>
        <taxon>Gemmatimonadota</taxon>
        <taxon>Gemmatimonadia</taxon>
        <taxon>Gemmatimonadales</taxon>
        <taxon>Gemmatimonadaceae</taxon>
        <taxon>Gemmatimonas</taxon>
    </lineage>
</organism>
<evidence type="ECO:0000313" key="2">
    <source>
        <dbReference type="EMBL" id="HCT58138.1"/>
    </source>
</evidence>
<comment type="caution">
    <text evidence="2">The sequence shown here is derived from an EMBL/GenBank/DDBJ whole genome shotgun (WGS) entry which is preliminary data.</text>
</comment>
<reference evidence="2 3" key="1">
    <citation type="journal article" date="2018" name="Nat. Biotechnol.">
        <title>A standardized bacterial taxonomy based on genome phylogeny substantially revises the tree of life.</title>
        <authorList>
            <person name="Parks D.H."/>
            <person name="Chuvochina M."/>
            <person name="Waite D.W."/>
            <person name="Rinke C."/>
            <person name="Skarshewski A."/>
            <person name="Chaumeil P.A."/>
            <person name="Hugenholtz P."/>
        </authorList>
    </citation>
    <scope>NUCLEOTIDE SEQUENCE [LARGE SCALE GENOMIC DNA]</scope>
    <source>
        <strain evidence="2">UBA8844</strain>
    </source>
</reference>
<accession>A0A3D4VBZ1</accession>
<evidence type="ECO:0000259" key="1">
    <source>
        <dbReference type="SMART" id="SM00507"/>
    </source>
</evidence>
<dbReference type="InterPro" id="IPR052892">
    <property type="entry name" value="NA-targeting_endonuclease"/>
</dbReference>
<dbReference type="CDD" id="cd00085">
    <property type="entry name" value="HNHc"/>
    <property type="match status" value="1"/>
</dbReference>
<evidence type="ECO:0000313" key="3">
    <source>
        <dbReference type="Proteomes" id="UP000264071"/>
    </source>
</evidence>
<dbReference type="EMBL" id="DPIY01000010">
    <property type="protein sequence ID" value="HCT58138.1"/>
    <property type="molecule type" value="Genomic_DNA"/>
</dbReference>
<keyword evidence="2" id="KW-0540">Nuclease</keyword>
<dbReference type="Pfam" id="PF14279">
    <property type="entry name" value="HNH_5"/>
    <property type="match status" value="1"/>
</dbReference>
<dbReference type="PANTHER" id="PTHR33877:SF2">
    <property type="entry name" value="OS07G0170200 PROTEIN"/>
    <property type="match status" value="1"/>
</dbReference>
<dbReference type="AlphaFoldDB" id="A0A3D4VBZ1"/>
<keyword evidence="2" id="KW-0255">Endonuclease</keyword>
<keyword evidence="2" id="KW-0378">Hydrolase</keyword>
<dbReference type="PANTHER" id="PTHR33877">
    <property type="entry name" value="SLL1193 PROTEIN"/>
    <property type="match status" value="1"/>
</dbReference>
<dbReference type="Gene3D" id="1.10.30.50">
    <property type="match status" value="1"/>
</dbReference>
<dbReference type="Proteomes" id="UP000264071">
    <property type="component" value="Unassembled WGS sequence"/>
</dbReference>
<dbReference type="InterPro" id="IPR029471">
    <property type="entry name" value="HNH_5"/>
</dbReference>
<dbReference type="GO" id="GO:0004519">
    <property type="term" value="F:endonuclease activity"/>
    <property type="evidence" value="ECO:0007669"/>
    <property type="project" value="UniProtKB-KW"/>
</dbReference>
<protein>
    <submittedName>
        <fullName evidence="2">HNH endonuclease</fullName>
    </submittedName>
</protein>
<gene>
    <name evidence="2" type="ORF">DGD08_13115</name>
</gene>
<sequence>MLQHVATAAIRKVHCDEGRRDAVKRSEIFTRDGYRCVYCGTVHDAEALSIDHVQPRMRGGDGSPGNVVTACRGCNTRKGSRSLPVFLMEEPEARRNFFALARYVWPRHLKAVAEELVRRGVMEAPSELVEGVRGLRSSEAIADVLSRHHSQDSSIEGDSS</sequence>
<feature type="domain" description="HNH nuclease" evidence="1">
    <location>
        <begin position="23"/>
        <end position="76"/>
    </location>
</feature>
<dbReference type="InterPro" id="IPR003615">
    <property type="entry name" value="HNH_nuc"/>
</dbReference>
<proteinExistence type="predicted"/>